<dbReference type="EMBL" id="AOGW02000009">
    <property type="protein sequence ID" value="EMY61937.1"/>
    <property type="molecule type" value="Genomic_DNA"/>
</dbReference>
<feature type="transmembrane region" description="Helical" evidence="1">
    <location>
        <begin position="75"/>
        <end position="94"/>
    </location>
</feature>
<dbReference type="SUPFAM" id="SSF53649">
    <property type="entry name" value="Alkaline phosphatase-like"/>
    <property type="match status" value="1"/>
</dbReference>
<keyword evidence="1" id="KW-1133">Transmembrane helix</keyword>
<dbReference type="InterPro" id="IPR000917">
    <property type="entry name" value="Sulfatase_N"/>
</dbReference>
<evidence type="ECO:0000313" key="4">
    <source>
        <dbReference type="Proteomes" id="UP000012371"/>
    </source>
</evidence>
<accession>N1VYW8</accession>
<keyword evidence="1" id="KW-0812">Transmembrane</keyword>
<dbReference type="Pfam" id="PF00884">
    <property type="entry name" value="Sulfatase"/>
    <property type="match status" value="1"/>
</dbReference>
<name>N1VYW8_9LEPT</name>
<dbReference type="STRING" id="1257025.LEP1GSC203_3734"/>
<feature type="transmembrane region" description="Helical" evidence="1">
    <location>
        <begin position="12"/>
        <end position="34"/>
    </location>
</feature>
<dbReference type="EC" id="3.1.6.-" evidence="3"/>
<feature type="domain" description="Sulfatase N-terminal" evidence="2">
    <location>
        <begin position="197"/>
        <end position="463"/>
    </location>
</feature>
<feature type="transmembrane region" description="Helical" evidence="1">
    <location>
        <begin position="148"/>
        <end position="170"/>
    </location>
</feature>
<organism evidence="3 4">
    <name type="scientific">Leptospira terpstrae serovar Hualin str. LT 11-33 = ATCC 700639</name>
    <dbReference type="NCBI Taxonomy" id="1257025"/>
    <lineage>
        <taxon>Bacteria</taxon>
        <taxon>Pseudomonadati</taxon>
        <taxon>Spirochaetota</taxon>
        <taxon>Spirochaetia</taxon>
        <taxon>Leptospirales</taxon>
        <taxon>Leptospiraceae</taxon>
        <taxon>Leptospira</taxon>
    </lineage>
</organism>
<feature type="transmembrane region" description="Helical" evidence="1">
    <location>
        <begin position="40"/>
        <end position="63"/>
    </location>
</feature>
<keyword evidence="4" id="KW-1185">Reference proteome</keyword>
<comment type="caution">
    <text evidence="3">The sequence shown here is derived from an EMBL/GenBank/DDBJ whole genome shotgun (WGS) entry which is preliminary data.</text>
</comment>
<feature type="transmembrane region" description="Helical" evidence="1">
    <location>
        <begin position="121"/>
        <end position="141"/>
    </location>
</feature>
<evidence type="ECO:0000256" key="1">
    <source>
        <dbReference type="SAM" id="Phobius"/>
    </source>
</evidence>
<sequence>MKLNKLVNFKNEYLEGKFSLTIWYLFLYCFYWPISFSFGVWFYFHGIFVSIFTIFVIVLEFYINQKSNNRNRLNTMCRLVLWSFFVLIFTYQEIYQTSVTLDLVIYSFQNLSLLYGDFFTFLYHWDFLQWLALATGIYLVFDKNRKRIFFTLLIISILFLYLRFTSQWMINDNYTKVTTSFQIKKGKTVLESIPGKPNIVFVLLEGVSRKQLSSLQSRYIDFSLLEGSHFWIPMPHTSKSLLTWMTGEAQLKNSRLQLDDSVFELNLPVLLQKKHNYQTVMIYTQSIYLEGMEQFFPKIFQTIVDKSILEKRYGSLYPSFSWGMDDRVILPAMNQINITEKNPLFLLIGLSQTHSPYFVVNENTHSQWNSPLVRYHASINEEVAVLDSIISYWKENSSRETLLILSADHGESFGEEGAFAHNYSLYNQETDVPFLFYFLKSGQVYIPKLGTSVDFKETILRLLETNTNLLSEKSKVNFFNHNYQPSLVLKTWNSEVQKAWINHDKKYIYHSDRDQLLQMDFIEDNRTPISDLRLKQKVLNQIYSEIR</sequence>
<protein>
    <submittedName>
        <fullName evidence="3">Arylsulfatase</fullName>
        <ecNumber evidence="3">3.1.6.-</ecNumber>
    </submittedName>
</protein>
<dbReference type="AlphaFoldDB" id="N1VYW8"/>
<dbReference type="InterPro" id="IPR017850">
    <property type="entry name" value="Alkaline_phosphatase_core_sf"/>
</dbReference>
<evidence type="ECO:0000313" key="3">
    <source>
        <dbReference type="EMBL" id="EMY61937.1"/>
    </source>
</evidence>
<keyword evidence="3" id="KW-0378">Hydrolase</keyword>
<dbReference type="GO" id="GO:0016787">
    <property type="term" value="F:hydrolase activity"/>
    <property type="evidence" value="ECO:0007669"/>
    <property type="project" value="UniProtKB-KW"/>
</dbReference>
<dbReference type="Proteomes" id="UP000012371">
    <property type="component" value="Unassembled WGS sequence"/>
</dbReference>
<reference evidence="3" key="1">
    <citation type="submission" date="2013-03" db="EMBL/GenBank/DDBJ databases">
        <authorList>
            <person name="Harkins D.M."/>
            <person name="Durkin A.S."/>
            <person name="Brinkac L.M."/>
            <person name="Haft D.H."/>
            <person name="Selengut J.D."/>
            <person name="Sanka R."/>
            <person name="DePew J."/>
            <person name="Purushe J."/>
            <person name="Hartskeerl R.A."/>
            <person name="Ahmed A."/>
            <person name="van der Linden H."/>
            <person name="Goris M.G.A."/>
            <person name="Vinetz J.M."/>
            <person name="Sutton G.G."/>
            <person name="Nierman W.C."/>
            <person name="Fouts D.E."/>
        </authorList>
    </citation>
    <scope>NUCLEOTIDE SEQUENCE [LARGE SCALE GENOMIC DNA]</scope>
    <source>
        <strain evidence="3">LT 11-33</strain>
    </source>
</reference>
<keyword evidence="1" id="KW-0472">Membrane</keyword>
<gene>
    <name evidence="3" type="ORF">LEP1GSC203_3734</name>
</gene>
<dbReference type="Gene3D" id="3.40.720.10">
    <property type="entry name" value="Alkaline Phosphatase, subunit A"/>
    <property type="match status" value="1"/>
</dbReference>
<evidence type="ECO:0000259" key="2">
    <source>
        <dbReference type="Pfam" id="PF00884"/>
    </source>
</evidence>
<proteinExistence type="predicted"/>